<dbReference type="SUPFAM" id="SSF56436">
    <property type="entry name" value="C-type lectin-like"/>
    <property type="match status" value="1"/>
</dbReference>
<keyword evidence="1" id="KW-0732">Signal</keyword>
<evidence type="ECO:0000256" key="1">
    <source>
        <dbReference type="SAM" id="SignalP"/>
    </source>
</evidence>
<keyword evidence="4" id="KW-1185">Reference proteome</keyword>
<evidence type="ECO:0000259" key="2">
    <source>
        <dbReference type="PROSITE" id="PS50041"/>
    </source>
</evidence>
<dbReference type="EMBL" id="BLXT01006043">
    <property type="protein sequence ID" value="GFO28561.1"/>
    <property type="molecule type" value="Genomic_DNA"/>
</dbReference>
<feature type="domain" description="C-type lectin" evidence="2">
    <location>
        <begin position="29"/>
        <end position="146"/>
    </location>
</feature>
<protein>
    <submittedName>
        <fullName evidence="3">Collectin-12</fullName>
    </submittedName>
</protein>
<comment type="caution">
    <text evidence="3">The sequence shown here is derived from an EMBL/GenBank/DDBJ whole genome shotgun (WGS) entry which is preliminary data.</text>
</comment>
<feature type="signal peptide" evidence="1">
    <location>
        <begin position="1"/>
        <end position="20"/>
    </location>
</feature>
<dbReference type="InterPro" id="IPR016187">
    <property type="entry name" value="CTDL_fold"/>
</dbReference>
<dbReference type="InterPro" id="IPR050111">
    <property type="entry name" value="C-type_lectin/snaclec_domain"/>
</dbReference>
<dbReference type="Pfam" id="PF00059">
    <property type="entry name" value="Lectin_C"/>
    <property type="match status" value="1"/>
</dbReference>
<dbReference type="PANTHER" id="PTHR22803">
    <property type="entry name" value="MANNOSE, PHOSPHOLIPASE, LECTIN RECEPTOR RELATED"/>
    <property type="match status" value="1"/>
</dbReference>
<dbReference type="SMART" id="SM00034">
    <property type="entry name" value="CLECT"/>
    <property type="match status" value="1"/>
</dbReference>
<dbReference type="InterPro" id="IPR016186">
    <property type="entry name" value="C-type_lectin-like/link_sf"/>
</dbReference>
<dbReference type="AlphaFoldDB" id="A0AAV4CB51"/>
<evidence type="ECO:0000313" key="3">
    <source>
        <dbReference type="EMBL" id="GFO28561.1"/>
    </source>
</evidence>
<proteinExistence type="predicted"/>
<reference evidence="3 4" key="1">
    <citation type="journal article" date="2021" name="Elife">
        <title>Chloroplast acquisition without the gene transfer in kleptoplastic sea slugs, Plakobranchus ocellatus.</title>
        <authorList>
            <person name="Maeda T."/>
            <person name="Takahashi S."/>
            <person name="Yoshida T."/>
            <person name="Shimamura S."/>
            <person name="Takaki Y."/>
            <person name="Nagai Y."/>
            <person name="Toyoda A."/>
            <person name="Suzuki Y."/>
            <person name="Arimoto A."/>
            <person name="Ishii H."/>
            <person name="Satoh N."/>
            <person name="Nishiyama T."/>
            <person name="Hasebe M."/>
            <person name="Maruyama T."/>
            <person name="Minagawa J."/>
            <person name="Obokata J."/>
            <person name="Shigenobu S."/>
        </authorList>
    </citation>
    <scope>NUCLEOTIDE SEQUENCE [LARGE SCALE GENOMIC DNA]</scope>
</reference>
<feature type="chain" id="PRO_5043875983" evidence="1">
    <location>
        <begin position="21"/>
        <end position="147"/>
    </location>
</feature>
<gene>
    <name evidence="3" type="ORF">PoB_005506600</name>
</gene>
<organism evidence="3 4">
    <name type="scientific">Plakobranchus ocellatus</name>
    <dbReference type="NCBI Taxonomy" id="259542"/>
    <lineage>
        <taxon>Eukaryota</taxon>
        <taxon>Metazoa</taxon>
        <taxon>Spiralia</taxon>
        <taxon>Lophotrochozoa</taxon>
        <taxon>Mollusca</taxon>
        <taxon>Gastropoda</taxon>
        <taxon>Heterobranchia</taxon>
        <taxon>Euthyneura</taxon>
        <taxon>Panpulmonata</taxon>
        <taxon>Sacoglossa</taxon>
        <taxon>Placobranchoidea</taxon>
        <taxon>Plakobranchidae</taxon>
        <taxon>Plakobranchus</taxon>
    </lineage>
</organism>
<dbReference type="Proteomes" id="UP000735302">
    <property type="component" value="Unassembled WGS sequence"/>
</dbReference>
<dbReference type="CDD" id="cd00037">
    <property type="entry name" value="CLECT"/>
    <property type="match status" value="1"/>
</dbReference>
<accession>A0AAV4CB51</accession>
<dbReference type="InterPro" id="IPR001304">
    <property type="entry name" value="C-type_lectin-like"/>
</dbReference>
<dbReference type="PROSITE" id="PS50041">
    <property type="entry name" value="C_TYPE_LECTIN_2"/>
    <property type="match status" value="1"/>
</dbReference>
<name>A0AAV4CB51_9GAST</name>
<evidence type="ECO:0000313" key="4">
    <source>
        <dbReference type="Proteomes" id="UP000735302"/>
    </source>
</evidence>
<dbReference type="Gene3D" id="3.10.100.10">
    <property type="entry name" value="Mannose-Binding Protein A, subunit A"/>
    <property type="match status" value="1"/>
</dbReference>
<sequence>MSIFAIILFLGVLIIVSVQGYVSYQHEWRFGKKYMISMEHEPFNLAKMNDRCKALGGYLVQIDNKEESDFLLNLAGHISGGGPFFTGINDAKRESYFYHYNDNSEVKYMQWRYFQPDNWWGEDCVEVTFYGLNDIGCEKRGRYLCEI</sequence>